<evidence type="ECO:0000313" key="2">
    <source>
        <dbReference type="EMBL" id="GAE89970.1"/>
    </source>
</evidence>
<evidence type="ECO:0000259" key="1">
    <source>
        <dbReference type="Pfam" id="PF02589"/>
    </source>
</evidence>
<evidence type="ECO:0000313" key="3">
    <source>
        <dbReference type="Proteomes" id="UP000019109"/>
    </source>
</evidence>
<dbReference type="RefSeq" id="WP_038290494.1">
    <property type="nucleotide sequence ID" value="NZ_BAVR01000051.1"/>
</dbReference>
<dbReference type="STRING" id="1294263.JCM21531_3545"/>
<dbReference type="Proteomes" id="UP000019109">
    <property type="component" value="Unassembled WGS sequence"/>
</dbReference>
<reference evidence="2" key="1">
    <citation type="journal article" date="2014" name="Genome Announc.">
        <title>Draft Genome Sequence of Clostridium straminisolvens Strain JCM 21531T, Isolated from a Cellulose-Degrading Bacterial Community.</title>
        <authorList>
            <person name="Yuki M."/>
            <person name="Oshima K."/>
            <person name="Suda W."/>
            <person name="Sakamoto M."/>
            <person name="Kitamura K."/>
            <person name="Iida T."/>
            <person name="Hattori M."/>
            <person name="Ohkuma M."/>
        </authorList>
    </citation>
    <scope>NUCLEOTIDE SEQUENCE [LARGE SCALE GENOMIC DNA]</scope>
    <source>
        <strain evidence="2">JCM 21531</strain>
    </source>
</reference>
<proteinExistence type="predicted"/>
<dbReference type="PIRSF" id="PIRSF020269">
    <property type="entry name" value="DUF1121"/>
    <property type="match status" value="1"/>
</dbReference>
<name>W4V9B1_9FIRM</name>
<accession>W4V9B1</accession>
<dbReference type="AlphaFoldDB" id="W4V9B1"/>
<dbReference type="SUPFAM" id="SSF100950">
    <property type="entry name" value="NagB/RpiA/CoA transferase-like"/>
    <property type="match status" value="1"/>
</dbReference>
<dbReference type="EMBL" id="BAVR01000051">
    <property type="protein sequence ID" value="GAE89970.1"/>
    <property type="molecule type" value="Genomic_DNA"/>
</dbReference>
<dbReference type="InterPro" id="IPR037171">
    <property type="entry name" value="NagB/RpiA_transferase-like"/>
</dbReference>
<feature type="domain" description="LUD" evidence="1">
    <location>
        <begin position="18"/>
        <end position="211"/>
    </location>
</feature>
<dbReference type="PANTHER" id="PTHR36179">
    <property type="entry name" value="LUD_DOM DOMAIN-CONTAINING PROTEIN"/>
    <property type="match status" value="1"/>
</dbReference>
<dbReference type="InterPro" id="IPR009501">
    <property type="entry name" value="UCP020269"/>
</dbReference>
<dbReference type="OrthoDB" id="9809147at2"/>
<dbReference type="Pfam" id="PF02589">
    <property type="entry name" value="LUD_dom"/>
    <property type="match status" value="1"/>
</dbReference>
<dbReference type="PANTHER" id="PTHR36179:SF2">
    <property type="entry name" value="LUD DOMAIN-CONTAINING PROTEIN"/>
    <property type="match status" value="1"/>
</dbReference>
<sequence length="217" mass="23933">MARSEEIVRERYKLMAPRIIKALNQRNFEAYFCETAKEAVEFALSLIPQGASVAWGGSMTLEEIGMIEQLKKGNYQVIDRDAAKSQEERFSLMRQALLSDVYLSSVNAISEDGIMVNIDGRGNRVSAIVFGPKTVILVVGMNKVCRDLESARKRAHTYAAPNNALRLGLELPCTKTGCCCDCNRNNTGSICAQIVEMHSSIDEGRIKVILVGENLGL</sequence>
<keyword evidence="3" id="KW-1185">Reference proteome</keyword>
<organism evidence="2 3">
    <name type="scientific">Acetivibrio straminisolvens JCM 21531</name>
    <dbReference type="NCBI Taxonomy" id="1294263"/>
    <lineage>
        <taxon>Bacteria</taxon>
        <taxon>Bacillati</taxon>
        <taxon>Bacillota</taxon>
        <taxon>Clostridia</taxon>
        <taxon>Eubacteriales</taxon>
        <taxon>Oscillospiraceae</taxon>
        <taxon>Acetivibrio</taxon>
    </lineage>
</organism>
<comment type="caution">
    <text evidence="2">The sequence shown here is derived from an EMBL/GenBank/DDBJ whole genome shotgun (WGS) entry which is preliminary data.</text>
</comment>
<dbReference type="InterPro" id="IPR003741">
    <property type="entry name" value="LUD_dom"/>
</dbReference>
<protein>
    <recommendedName>
        <fullName evidence="1">LUD domain-containing protein</fullName>
    </recommendedName>
</protein>
<gene>
    <name evidence="2" type="ORF">JCM21531_3545</name>
</gene>